<protein>
    <submittedName>
        <fullName evidence="2">Uncharacterized protein</fullName>
    </submittedName>
</protein>
<dbReference type="GO" id="GO:0001650">
    <property type="term" value="C:fibrillar center"/>
    <property type="evidence" value="ECO:0007669"/>
    <property type="project" value="TreeGrafter"/>
</dbReference>
<sequence>MVDAAPHVLPSFSGDTVLPGLLRPSFDRAEPVLQRGLPTREGLLACGERGRIASSSLPNPAWIALEDLNRPFRPAQLVDGSLAYSQRYLAESGMPTELQRELLAEACSPDELQASARLRGNRLAFADVRGSCLAAHPIGQTGEQLCLSVLAKAPDGRFRGISQSQVPASGLPILQLAWTSPKRSNDQLLLACRTSYWLCIYEAEMAPDPDPGVEPTVDQASGWGLRPLAAYQTSVRISDMAWNPHIPSFMAFVCEDGSLQMAEAASQVGPAKQISLGGDVFPLLQVHVVDGTQRAAGLRKHARLVCEWGQHPMTLLLAAGAQLLRYDIRQSGARCQPRVIHRLPDQDAFVALAPSCRKHAMACPEAQQTASCLLAASSLDCVLLLDLRRPSQALLKWPHGSRREPPQLLSMYCTAAEAADGGEAAEVESTVKPPIKQEAAAESKSTTGAVATRVGAKKEADPSASQYGSNSQLGSSQAEPSHRMTQQLQGMLGTQASQASPVGPGESQMPSSAASAWPVSWHAEAAERAQSSRRPGPGSRAGHGPGRAVLGRICTASIGSGDVLLYSFSCGMAEAEVCAWPPAVSLPDSPNGSQPGIGRIKVTPVSMPSDHTSAKPDKAKSTPHGKSQLQREAAMSKTGRQPAGGLASDDGSAAFKWSPAGMTATFAQGLPRRVSWPLKVSEGADASLEGLSHDVARQLEEAQRDGPDLSGLAMMPPGDASSGDSGPALMRLGFLGHVSVEQFADPVGLPEPSAALPSSAGQQGAAVYDLIASSRAPVEILPAQPRAPEDRRVRQGRRLRLPKRTQDDLFCSMRGHQAIAEAAPSAAPEPHSSTDLSPQMQEALQSLLEDMQVPLTLWELKQELGSGASGDPPSEDPLHVYRQRVGSILEGVAVIDYTTEGTRASRLPRWDKARNDVDSIAAQRFTQALSEASSGGQADYSSLRRLQSAVEGVAAAGRQGNEDMPSIFLGQGLSMPHRSAVGSNGTRDLQPMQQGLQSQAPIDRLSGTGDIVYPVSKARAQDSEARVDRTADICLHMKSPKVDEEAVQKALGELEEGWRAFGEDSRTGLPSKAAAIETPTHDQVFNAPGPSQTSAGSGPVKRKHPGKPLPLQTKVKRVSAASKLGRIFEEGFS</sequence>
<evidence type="ECO:0000313" key="2">
    <source>
        <dbReference type="EMBL" id="CAK0785466.1"/>
    </source>
</evidence>
<evidence type="ECO:0000313" key="3">
    <source>
        <dbReference type="Proteomes" id="UP001314263"/>
    </source>
</evidence>
<feature type="compositionally biased region" description="Polar residues" evidence="1">
    <location>
        <begin position="463"/>
        <end position="500"/>
    </location>
</feature>
<dbReference type="EMBL" id="CAUYUE010000012">
    <property type="protein sequence ID" value="CAK0785466.1"/>
    <property type="molecule type" value="Genomic_DNA"/>
</dbReference>
<proteinExistence type="predicted"/>
<evidence type="ECO:0000256" key="1">
    <source>
        <dbReference type="SAM" id="MobiDB-lite"/>
    </source>
</evidence>
<feature type="compositionally biased region" description="Low complexity" evidence="1">
    <location>
        <begin position="820"/>
        <end position="833"/>
    </location>
</feature>
<organism evidence="2 3">
    <name type="scientific">Coccomyxa viridis</name>
    <dbReference type="NCBI Taxonomy" id="1274662"/>
    <lineage>
        <taxon>Eukaryota</taxon>
        <taxon>Viridiplantae</taxon>
        <taxon>Chlorophyta</taxon>
        <taxon>core chlorophytes</taxon>
        <taxon>Trebouxiophyceae</taxon>
        <taxon>Trebouxiophyceae incertae sedis</taxon>
        <taxon>Coccomyxaceae</taxon>
        <taxon>Coccomyxa</taxon>
    </lineage>
</organism>
<dbReference type="PANTHER" id="PTHR15319">
    <property type="entry name" value="TATA BOX-BINDING PROTEIN ASSOCIATED FACTOR RNA POLYMERASE I SUBUNIT C"/>
    <property type="match status" value="1"/>
</dbReference>
<dbReference type="AlphaFoldDB" id="A0AAV1IFI0"/>
<keyword evidence="3" id="KW-1185">Reference proteome</keyword>
<feature type="region of interest" description="Disordered" evidence="1">
    <location>
        <begin position="1081"/>
        <end position="1116"/>
    </location>
</feature>
<feature type="region of interest" description="Disordered" evidence="1">
    <location>
        <begin position="702"/>
        <end position="727"/>
    </location>
</feature>
<dbReference type="Proteomes" id="UP001314263">
    <property type="component" value="Unassembled WGS sequence"/>
</dbReference>
<reference evidence="2 3" key="1">
    <citation type="submission" date="2023-10" db="EMBL/GenBank/DDBJ databases">
        <authorList>
            <person name="Maclean D."/>
            <person name="Macfadyen A."/>
        </authorList>
    </citation>
    <scope>NUCLEOTIDE SEQUENCE [LARGE SCALE GENOMIC DNA]</scope>
</reference>
<dbReference type="InterPro" id="IPR038801">
    <property type="entry name" value="TAF1C"/>
</dbReference>
<dbReference type="PANTHER" id="PTHR15319:SF1">
    <property type="entry name" value="TATA BOX-BINDING PROTEIN-ASSOCIATED FACTOR RNA POLYMERASE I SUBUNIT C"/>
    <property type="match status" value="1"/>
</dbReference>
<comment type="caution">
    <text evidence="2">The sequence shown here is derived from an EMBL/GenBank/DDBJ whole genome shotgun (WGS) entry which is preliminary data.</text>
</comment>
<feature type="compositionally biased region" description="Low complexity" evidence="1">
    <location>
        <begin position="643"/>
        <end position="652"/>
    </location>
</feature>
<accession>A0AAV1IFI0</accession>
<dbReference type="GO" id="GO:0001164">
    <property type="term" value="F:RNA polymerase I core promoter sequence-specific DNA binding"/>
    <property type="evidence" value="ECO:0007669"/>
    <property type="project" value="TreeGrafter"/>
</dbReference>
<feature type="region of interest" description="Disordered" evidence="1">
    <location>
        <begin position="424"/>
        <end position="546"/>
    </location>
</feature>
<name>A0AAV1IFI0_9CHLO</name>
<gene>
    <name evidence="2" type="ORF">CVIRNUC_008675</name>
</gene>
<feature type="region of interest" description="Disordered" evidence="1">
    <location>
        <begin position="588"/>
        <end position="652"/>
    </location>
</feature>
<feature type="region of interest" description="Disordered" evidence="1">
    <location>
        <begin position="820"/>
        <end position="839"/>
    </location>
</feature>